<name>A0A9K3MZ88_HELAN</name>
<evidence type="ECO:0000313" key="2">
    <source>
        <dbReference type="Proteomes" id="UP000215914"/>
    </source>
</evidence>
<gene>
    <name evidence="1" type="ORF">HanXRQr2_Chr11g0481291</name>
</gene>
<accession>A0A9K3MZ88</accession>
<dbReference type="AlphaFoldDB" id="A0A9K3MZ88"/>
<evidence type="ECO:0000313" key="1">
    <source>
        <dbReference type="EMBL" id="KAF5781252.1"/>
    </source>
</evidence>
<reference evidence="1" key="1">
    <citation type="journal article" date="2017" name="Nature">
        <title>The sunflower genome provides insights into oil metabolism, flowering and Asterid evolution.</title>
        <authorList>
            <person name="Badouin H."/>
            <person name="Gouzy J."/>
            <person name="Grassa C.J."/>
            <person name="Murat F."/>
            <person name="Staton S.E."/>
            <person name="Cottret L."/>
            <person name="Lelandais-Briere C."/>
            <person name="Owens G.L."/>
            <person name="Carrere S."/>
            <person name="Mayjonade B."/>
            <person name="Legrand L."/>
            <person name="Gill N."/>
            <person name="Kane N.C."/>
            <person name="Bowers J.E."/>
            <person name="Hubner S."/>
            <person name="Bellec A."/>
            <person name="Berard A."/>
            <person name="Berges H."/>
            <person name="Blanchet N."/>
            <person name="Boniface M.C."/>
            <person name="Brunel D."/>
            <person name="Catrice O."/>
            <person name="Chaidir N."/>
            <person name="Claudel C."/>
            <person name="Donnadieu C."/>
            <person name="Faraut T."/>
            <person name="Fievet G."/>
            <person name="Helmstetter N."/>
            <person name="King M."/>
            <person name="Knapp S.J."/>
            <person name="Lai Z."/>
            <person name="Le Paslier M.C."/>
            <person name="Lippi Y."/>
            <person name="Lorenzon L."/>
            <person name="Mandel J.R."/>
            <person name="Marage G."/>
            <person name="Marchand G."/>
            <person name="Marquand E."/>
            <person name="Bret-Mestries E."/>
            <person name="Morien E."/>
            <person name="Nambeesan S."/>
            <person name="Nguyen T."/>
            <person name="Pegot-Espagnet P."/>
            <person name="Pouilly N."/>
            <person name="Raftis F."/>
            <person name="Sallet E."/>
            <person name="Schiex T."/>
            <person name="Thomas J."/>
            <person name="Vandecasteele C."/>
            <person name="Vares D."/>
            <person name="Vear F."/>
            <person name="Vautrin S."/>
            <person name="Crespi M."/>
            <person name="Mangin B."/>
            <person name="Burke J.M."/>
            <person name="Salse J."/>
            <person name="Munos S."/>
            <person name="Vincourt P."/>
            <person name="Rieseberg L.H."/>
            <person name="Langlade N.B."/>
        </authorList>
    </citation>
    <scope>NUCLEOTIDE SEQUENCE</scope>
    <source>
        <tissue evidence="1">Leaves</tissue>
    </source>
</reference>
<organism evidence="1 2">
    <name type="scientific">Helianthus annuus</name>
    <name type="common">Common sunflower</name>
    <dbReference type="NCBI Taxonomy" id="4232"/>
    <lineage>
        <taxon>Eukaryota</taxon>
        <taxon>Viridiplantae</taxon>
        <taxon>Streptophyta</taxon>
        <taxon>Embryophyta</taxon>
        <taxon>Tracheophyta</taxon>
        <taxon>Spermatophyta</taxon>
        <taxon>Magnoliopsida</taxon>
        <taxon>eudicotyledons</taxon>
        <taxon>Gunneridae</taxon>
        <taxon>Pentapetalae</taxon>
        <taxon>asterids</taxon>
        <taxon>campanulids</taxon>
        <taxon>Asterales</taxon>
        <taxon>Asteraceae</taxon>
        <taxon>Asteroideae</taxon>
        <taxon>Heliantheae alliance</taxon>
        <taxon>Heliantheae</taxon>
        <taxon>Helianthus</taxon>
    </lineage>
</organism>
<dbReference type="EMBL" id="MNCJ02000326">
    <property type="protein sequence ID" value="KAF5781252.1"/>
    <property type="molecule type" value="Genomic_DNA"/>
</dbReference>
<dbReference type="Proteomes" id="UP000215914">
    <property type="component" value="Unassembled WGS sequence"/>
</dbReference>
<keyword evidence="2" id="KW-1185">Reference proteome</keyword>
<sequence length="44" mass="4781">MAVALCSGARFEGRRRTEVAPTNKSGLTDLIHHLLVSYVDPLAD</sequence>
<proteinExistence type="predicted"/>
<reference evidence="1" key="2">
    <citation type="submission" date="2020-06" db="EMBL/GenBank/DDBJ databases">
        <title>Helianthus annuus Genome sequencing and assembly Release 2.</title>
        <authorList>
            <person name="Gouzy J."/>
            <person name="Langlade N."/>
            <person name="Munos S."/>
        </authorList>
    </citation>
    <scope>NUCLEOTIDE SEQUENCE</scope>
    <source>
        <tissue evidence="1">Leaves</tissue>
    </source>
</reference>
<protein>
    <submittedName>
        <fullName evidence="1">Uncharacterized protein</fullName>
    </submittedName>
</protein>
<comment type="caution">
    <text evidence="1">The sequence shown here is derived from an EMBL/GenBank/DDBJ whole genome shotgun (WGS) entry which is preliminary data.</text>
</comment>
<dbReference type="Gramene" id="mRNA:HanXRQr2_Chr11g0481291">
    <property type="protein sequence ID" value="mRNA:HanXRQr2_Chr11g0481291"/>
    <property type="gene ID" value="HanXRQr2_Chr11g0481291"/>
</dbReference>